<keyword evidence="5" id="KW-1185">Reference proteome</keyword>
<dbReference type="GO" id="GO:0046872">
    <property type="term" value="F:metal ion binding"/>
    <property type="evidence" value="ECO:0007669"/>
    <property type="project" value="UniProtKB-KW"/>
</dbReference>
<dbReference type="EMBL" id="ADNC01000007">
    <property type="protein sequence ID" value="EFF41679.1"/>
    <property type="molecule type" value="Genomic_DNA"/>
</dbReference>
<evidence type="ECO:0000313" key="5">
    <source>
        <dbReference type="Proteomes" id="UP000004757"/>
    </source>
</evidence>
<dbReference type="GO" id="GO:0016787">
    <property type="term" value="F:hydrolase activity"/>
    <property type="evidence" value="ECO:0007669"/>
    <property type="project" value="UniProtKB-UniRule"/>
</dbReference>
<dbReference type="AlphaFoldDB" id="D4XVQ2"/>
<organism evidence="4 5">
    <name type="scientific">Mycoplasmopsis alligatoris A21JP2</name>
    <dbReference type="NCBI Taxonomy" id="747682"/>
    <lineage>
        <taxon>Bacteria</taxon>
        <taxon>Bacillati</taxon>
        <taxon>Mycoplasmatota</taxon>
        <taxon>Mycoplasmoidales</taxon>
        <taxon>Metamycoplasmataceae</taxon>
        <taxon>Mycoplasmopsis</taxon>
    </lineage>
</organism>
<evidence type="ECO:0000313" key="4">
    <source>
        <dbReference type="EMBL" id="EFF41679.1"/>
    </source>
</evidence>
<evidence type="ECO:0000256" key="1">
    <source>
        <dbReference type="ARBA" id="ARBA00008950"/>
    </source>
</evidence>
<comment type="caution">
    <text evidence="4">The sequence shown here is derived from an EMBL/GenBank/DDBJ whole genome shotgun (WGS) entry which is preliminary data.</text>
</comment>
<keyword evidence="4" id="KW-0378">Hydrolase</keyword>
<dbReference type="Pfam" id="PF12850">
    <property type="entry name" value="Metallophos_2"/>
    <property type="match status" value="1"/>
</dbReference>
<dbReference type="Proteomes" id="UP000004757">
    <property type="component" value="Unassembled WGS sequence"/>
</dbReference>
<dbReference type="InterPro" id="IPR024654">
    <property type="entry name" value="Calcineurin-like_PHP_lpxH"/>
</dbReference>
<dbReference type="OrthoDB" id="9800565at2"/>
<accession>D4XVQ2</accession>
<dbReference type="SUPFAM" id="SSF56300">
    <property type="entry name" value="Metallo-dependent phosphatases"/>
    <property type="match status" value="1"/>
</dbReference>
<dbReference type="STRING" id="747682.MALL_0521"/>
<name>D4XVQ2_9BACT</name>
<evidence type="ECO:0000256" key="2">
    <source>
        <dbReference type="RuleBase" id="RU362039"/>
    </source>
</evidence>
<dbReference type="Gene3D" id="3.60.21.10">
    <property type="match status" value="1"/>
</dbReference>
<gene>
    <name evidence="4" type="ORF">MALL_0521</name>
</gene>
<protein>
    <recommendedName>
        <fullName evidence="2">Phosphoesterase</fullName>
        <ecNumber evidence="2">3.1.4.-</ecNumber>
    </recommendedName>
</protein>
<dbReference type="InterPro" id="IPR000979">
    <property type="entry name" value="Phosphodiesterase_MJ0936/Vps29"/>
</dbReference>
<feature type="domain" description="Calcineurin-like phosphoesterase" evidence="3">
    <location>
        <begin position="9"/>
        <end position="155"/>
    </location>
</feature>
<dbReference type="RefSeq" id="WP_005683385.1">
    <property type="nucleotide sequence ID" value="NZ_ADNC01000007.1"/>
</dbReference>
<reference evidence="4 5" key="1">
    <citation type="submission" date="2010-03" db="EMBL/GenBank/DDBJ databases">
        <authorList>
            <person name="Glass J.I."/>
            <person name="Benders G.A."/>
            <person name="Durkin A.S."/>
            <person name="Farmerie W.G."/>
            <person name="Hlavinka K."/>
            <person name="Hostetler J."/>
            <person name="Jackson J."/>
            <person name="May M.A."/>
            <person name="Miller R.H."/>
            <person name="Paralanov V."/>
            <person name="Radune D."/>
            <person name="Szczypinski B."/>
            <person name="Brown D.R."/>
        </authorList>
    </citation>
    <scope>NUCLEOTIDE SEQUENCE [LARGE SCALE GENOMIC DNA]</scope>
    <source>
        <strain evidence="4 5">A21JP2</strain>
    </source>
</reference>
<comment type="similarity">
    <text evidence="1 2">Belongs to the metallophosphoesterase superfamily. YfcE family.</text>
</comment>
<keyword evidence="2" id="KW-0479">Metal-binding</keyword>
<dbReference type="EC" id="3.1.4.-" evidence="2"/>
<dbReference type="NCBIfam" id="TIGR00040">
    <property type="entry name" value="yfcE"/>
    <property type="match status" value="1"/>
</dbReference>
<dbReference type="PANTHER" id="PTHR11124">
    <property type="entry name" value="VACUOLAR SORTING PROTEIN VPS29"/>
    <property type="match status" value="1"/>
</dbReference>
<sequence length="173" mass="19995">MSKQQEIIKILCMSDIHGNKSLAEKILKHEKHDFSVFAGDSELNDEWVKKNFNLCVAGNNDFYSQLPDNDFVNISGFRIFVTHGHLFGSYKQLMTPSQLEIFAKKIKETDLFVYGHTHYPLFYQKDNESVAFLNPGSITYPRFSSTFSYAVITVDLLTKQIINVDFYDPTKKF</sequence>
<dbReference type="InterPro" id="IPR029052">
    <property type="entry name" value="Metallo-depent_PP-like"/>
</dbReference>
<comment type="cofactor">
    <cofactor evidence="2">
        <name>a divalent metal cation</name>
        <dbReference type="ChEBI" id="CHEBI:60240"/>
    </cofactor>
</comment>
<dbReference type="eggNOG" id="COG0622">
    <property type="taxonomic scope" value="Bacteria"/>
</dbReference>
<evidence type="ECO:0000259" key="3">
    <source>
        <dbReference type="Pfam" id="PF12850"/>
    </source>
</evidence>
<proteinExistence type="inferred from homology"/>